<dbReference type="eggNOG" id="COG3216">
    <property type="taxonomic scope" value="Bacteria"/>
</dbReference>
<dbReference type="PANTHER" id="PTHR35102">
    <property type="entry name" value="E3 UBIQUITIN-PROTEIN LIGASE"/>
    <property type="match status" value="1"/>
</dbReference>
<dbReference type="InterPro" id="IPR018639">
    <property type="entry name" value="DUF2062"/>
</dbReference>
<dbReference type="HOGENOM" id="CLU_119034_1_0_0"/>
<protein>
    <recommendedName>
        <fullName evidence="2">DUF2062 domain-containing protein</fullName>
    </recommendedName>
</protein>
<dbReference type="OrthoDB" id="123362at2"/>
<sequence>MITKLEDRRHSWAWRKLIEPVVRMLRHGASPQRLGWSLAAGFIIGVNPIIGSSTVLTVAVTHLFKLKHAASQIGVHGAYPMQLLMLLPFLHAGTVLFGTDPLPLEKTELLRLIHEHPLQLLRSLWMWEWHALVVWLGFAAVLMPALAMLLGHMLERAMRHPRSAVVSES</sequence>
<accession>I3ZLC3</accession>
<feature type="transmembrane region" description="Helical" evidence="1">
    <location>
        <begin position="81"/>
        <end position="99"/>
    </location>
</feature>
<feature type="domain" description="DUF2062" evidence="2">
    <location>
        <begin position="21"/>
        <end position="154"/>
    </location>
</feature>
<evidence type="ECO:0000256" key="1">
    <source>
        <dbReference type="SAM" id="Phobius"/>
    </source>
</evidence>
<dbReference type="Pfam" id="PF09835">
    <property type="entry name" value="DUF2062"/>
    <property type="match status" value="1"/>
</dbReference>
<evidence type="ECO:0000313" key="4">
    <source>
        <dbReference type="Proteomes" id="UP000006056"/>
    </source>
</evidence>
<evidence type="ECO:0000259" key="2">
    <source>
        <dbReference type="Pfam" id="PF09835"/>
    </source>
</evidence>
<feature type="transmembrane region" description="Helical" evidence="1">
    <location>
        <begin position="34"/>
        <end position="60"/>
    </location>
</feature>
<dbReference type="KEGG" id="trs:Terro_3832"/>
<dbReference type="Proteomes" id="UP000006056">
    <property type="component" value="Chromosome"/>
</dbReference>
<evidence type="ECO:0000313" key="3">
    <source>
        <dbReference type="EMBL" id="AFL90041.1"/>
    </source>
</evidence>
<feature type="transmembrane region" description="Helical" evidence="1">
    <location>
        <begin position="129"/>
        <end position="150"/>
    </location>
</feature>
<keyword evidence="1" id="KW-0812">Transmembrane</keyword>
<dbReference type="STRING" id="926566.Terro_3832"/>
<reference evidence="3 4" key="1">
    <citation type="submission" date="2012-06" db="EMBL/GenBank/DDBJ databases">
        <title>Complete genome of Terriglobus roseus DSM 18391.</title>
        <authorList>
            <consortium name="US DOE Joint Genome Institute (JGI-PGF)"/>
            <person name="Lucas S."/>
            <person name="Copeland A."/>
            <person name="Lapidus A."/>
            <person name="Glavina del Rio T."/>
            <person name="Dalin E."/>
            <person name="Tice H."/>
            <person name="Bruce D."/>
            <person name="Goodwin L."/>
            <person name="Pitluck S."/>
            <person name="Peters L."/>
            <person name="Mikhailova N."/>
            <person name="Munk A.C.C."/>
            <person name="Kyrpides N."/>
            <person name="Mavromatis K."/>
            <person name="Ivanova N."/>
            <person name="Brettin T."/>
            <person name="Detter J.C."/>
            <person name="Han C."/>
            <person name="Larimer F."/>
            <person name="Land M."/>
            <person name="Hauser L."/>
            <person name="Markowitz V."/>
            <person name="Cheng J.-F."/>
            <person name="Hugenholtz P."/>
            <person name="Woyke T."/>
            <person name="Wu D."/>
            <person name="Brambilla E."/>
            <person name="Klenk H.-P."/>
            <person name="Eisen J.A."/>
        </authorList>
    </citation>
    <scope>NUCLEOTIDE SEQUENCE [LARGE SCALE GENOMIC DNA]</scope>
    <source>
        <strain evidence="4">DSM 18391 / NRRL B-41598 / KBS 63</strain>
    </source>
</reference>
<gene>
    <name evidence="3" type="ordered locus">Terro_3832</name>
</gene>
<dbReference type="RefSeq" id="WP_014787301.1">
    <property type="nucleotide sequence ID" value="NC_018014.1"/>
</dbReference>
<keyword evidence="1" id="KW-1133">Transmembrane helix</keyword>
<dbReference type="EMBL" id="CP003379">
    <property type="protein sequence ID" value="AFL90041.1"/>
    <property type="molecule type" value="Genomic_DNA"/>
</dbReference>
<name>I3ZLC3_TERRK</name>
<dbReference type="PANTHER" id="PTHR35102:SF1">
    <property type="entry name" value="E3 UBIQUITIN-PROTEIN LIGASE"/>
    <property type="match status" value="1"/>
</dbReference>
<proteinExistence type="predicted"/>
<keyword evidence="1" id="KW-0472">Membrane</keyword>
<dbReference type="AlphaFoldDB" id="I3ZLC3"/>
<keyword evidence="4" id="KW-1185">Reference proteome</keyword>
<organism evidence="3 4">
    <name type="scientific">Terriglobus roseus (strain DSM 18391 / NRRL B-41598 / KBS 63)</name>
    <dbReference type="NCBI Taxonomy" id="926566"/>
    <lineage>
        <taxon>Bacteria</taxon>
        <taxon>Pseudomonadati</taxon>
        <taxon>Acidobacteriota</taxon>
        <taxon>Terriglobia</taxon>
        <taxon>Terriglobales</taxon>
        <taxon>Acidobacteriaceae</taxon>
        <taxon>Terriglobus</taxon>
    </lineage>
</organism>